<keyword evidence="1" id="KW-0175">Coiled coil</keyword>
<dbReference type="Pfam" id="PF08780">
    <property type="entry name" value="NTase_sub_bind"/>
    <property type="match status" value="1"/>
</dbReference>
<protein>
    <submittedName>
        <fullName evidence="2">Nucleotidyltransferase substrate binding protein</fullName>
    </submittedName>
</protein>
<name>A0A554WUV9_9BURK</name>
<organism evidence="2 3">
    <name type="scientific">Tepidimonas sediminis</name>
    <dbReference type="NCBI Taxonomy" id="2588941"/>
    <lineage>
        <taxon>Bacteria</taxon>
        <taxon>Pseudomonadati</taxon>
        <taxon>Pseudomonadota</taxon>
        <taxon>Betaproteobacteria</taxon>
        <taxon>Burkholderiales</taxon>
        <taxon>Tepidimonas</taxon>
    </lineage>
</organism>
<dbReference type="NCBIfam" id="TIGR01987">
    <property type="entry name" value="HI0074"/>
    <property type="match status" value="1"/>
</dbReference>
<dbReference type="InterPro" id="IPR010235">
    <property type="entry name" value="HepT"/>
</dbReference>
<keyword evidence="2" id="KW-0808">Transferase</keyword>
<reference evidence="2 3" key="1">
    <citation type="submission" date="2019-07" db="EMBL/GenBank/DDBJ databases">
        <title>Tepidimonas sediminis YIM 72259 draft genome.</title>
        <authorList>
            <person name="Da Costa M.S."/>
            <person name="Froufe H.J.C."/>
            <person name="Egas C."/>
            <person name="Albuquerque L."/>
        </authorList>
    </citation>
    <scope>NUCLEOTIDE SEQUENCE [LARGE SCALE GENOMIC DNA]</scope>
    <source>
        <strain evidence="2 3">YIM 72259</strain>
    </source>
</reference>
<sequence>MTAANLDLSAFERALAALERALARAAAAPEDEELRDATIQRFEFTFELAWKMLKRRLELDLPNAQEVDGMSYRTLIRVGAEYGLIEADTVAAWFVYRDKRNITSHTYDAAKAAEVAAIVPAFAQHARALLQRLQARGADDA</sequence>
<accession>A0A554WUV9</accession>
<dbReference type="OrthoDB" id="9810452at2"/>
<feature type="coiled-coil region" evidence="1">
    <location>
        <begin position="1"/>
        <end position="28"/>
    </location>
</feature>
<evidence type="ECO:0000256" key="1">
    <source>
        <dbReference type="SAM" id="Coils"/>
    </source>
</evidence>
<evidence type="ECO:0000313" key="2">
    <source>
        <dbReference type="EMBL" id="TSE27359.1"/>
    </source>
</evidence>
<dbReference type="SUPFAM" id="SSF81593">
    <property type="entry name" value="Nucleotidyltransferase substrate binding subunit/domain"/>
    <property type="match status" value="1"/>
</dbReference>
<dbReference type="Gene3D" id="1.20.120.330">
    <property type="entry name" value="Nucleotidyltransferases domain 2"/>
    <property type="match status" value="1"/>
</dbReference>
<comment type="caution">
    <text evidence="2">The sequence shown here is derived from an EMBL/GenBank/DDBJ whole genome shotgun (WGS) entry which is preliminary data.</text>
</comment>
<dbReference type="GO" id="GO:0016740">
    <property type="term" value="F:transferase activity"/>
    <property type="evidence" value="ECO:0007669"/>
    <property type="project" value="UniProtKB-KW"/>
</dbReference>
<dbReference type="Proteomes" id="UP000320225">
    <property type="component" value="Unassembled WGS sequence"/>
</dbReference>
<gene>
    <name evidence="2" type="ORF">Tsedi_00192</name>
</gene>
<proteinExistence type="predicted"/>
<dbReference type="RefSeq" id="WP_143892698.1">
    <property type="nucleotide sequence ID" value="NZ_VJND01000001.1"/>
</dbReference>
<keyword evidence="3" id="KW-1185">Reference proteome</keyword>
<evidence type="ECO:0000313" key="3">
    <source>
        <dbReference type="Proteomes" id="UP000320225"/>
    </source>
</evidence>
<dbReference type="EMBL" id="VJND01000001">
    <property type="protein sequence ID" value="TSE27359.1"/>
    <property type="molecule type" value="Genomic_DNA"/>
</dbReference>
<dbReference type="AlphaFoldDB" id="A0A554WUV9"/>